<dbReference type="PIRSF" id="PIRSF002889">
    <property type="entry name" value="Rod_FlgB"/>
    <property type="match status" value="1"/>
</dbReference>
<evidence type="ECO:0000256" key="3">
    <source>
        <dbReference type="ARBA" id="ARBA00014376"/>
    </source>
</evidence>
<gene>
    <name evidence="8" type="ORF">SAMN05444373_10201</name>
</gene>
<feature type="domain" description="Flagellar basal body rod protein N-terminal" evidence="7">
    <location>
        <begin position="17"/>
        <end position="42"/>
    </location>
</feature>
<proteinExistence type="inferred from homology"/>
<reference evidence="8 9" key="1">
    <citation type="submission" date="2016-11" db="EMBL/GenBank/DDBJ databases">
        <authorList>
            <person name="Varghese N."/>
            <person name="Submissions S."/>
        </authorList>
    </citation>
    <scope>NUCLEOTIDE SEQUENCE [LARGE SCALE GENOMIC DNA]</scope>
    <source>
        <strain evidence="8 9">DSM 19027</strain>
    </source>
</reference>
<dbReference type="Pfam" id="PF00460">
    <property type="entry name" value="Flg_bb_rod"/>
    <property type="match status" value="1"/>
</dbReference>
<keyword evidence="8" id="KW-0966">Cell projection</keyword>
<organism evidence="8 9">
    <name type="scientific">Thermoclostridium caenicola</name>
    <dbReference type="NCBI Taxonomy" id="659425"/>
    <lineage>
        <taxon>Bacteria</taxon>
        <taxon>Bacillati</taxon>
        <taxon>Bacillota</taxon>
        <taxon>Clostridia</taxon>
        <taxon>Eubacteriales</taxon>
        <taxon>Oscillospiraceae</taxon>
        <taxon>Thermoclostridium</taxon>
    </lineage>
</organism>
<evidence type="ECO:0000313" key="8">
    <source>
        <dbReference type="EMBL" id="SHJ02394.1"/>
    </source>
</evidence>
<comment type="subcellular location">
    <subcellularLocation>
        <location evidence="1 6">Bacterial flagellum basal body</location>
    </subcellularLocation>
</comment>
<name>A0A1M6FXK4_9FIRM</name>
<dbReference type="EMBL" id="FQZP01000020">
    <property type="protein sequence ID" value="SHJ02394.1"/>
    <property type="molecule type" value="Genomic_DNA"/>
</dbReference>
<evidence type="ECO:0000256" key="4">
    <source>
        <dbReference type="ARBA" id="ARBA00023143"/>
    </source>
</evidence>
<protein>
    <recommendedName>
        <fullName evidence="3 6">Flagellar basal body rod protein FlgB</fullName>
    </recommendedName>
</protein>
<evidence type="ECO:0000256" key="5">
    <source>
        <dbReference type="ARBA" id="ARBA00024934"/>
    </source>
</evidence>
<keyword evidence="9" id="KW-1185">Reference proteome</keyword>
<dbReference type="PANTHER" id="PTHR30435:SF12">
    <property type="entry name" value="FLAGELLAR BASAL BODY ROD PROTEIN FLGB"/>
    <property type="match status" value="1"/>
</dbReference>
<dbReference type="InterPro" id="IPR006300">
    <property type="entry name" value="FlgB"/>
</dbReference>
<evidence type="ECO:0000259" key="7">
    <source>
        <dbReference type="Pfam" id="PF00460"/>
    </source>
</evidence>
<comment type="similarity">
    <text evidence="2 6">Belongs to the flagella basal body rod proteins family.</text>
</comment>
<dbReference type="NCBIfam" id="TIGR01396">
    <property type="entry name" value="FlgB"/>
    <property type="match status" value="1"/>
</dbReference>
<keyword evidence="8" id="KW-0969">Cilium</keyword>
<evidence type="ECO:0000313" key="9">
    <source>
        <dbReference type="Proteomes" id="UP000324781"/>
    </source>
</evidence>
<evidence type="ECO:0000256" key="1">
    <source>
        <dbReference type="ARBA" id="ARBA00004117"/>
    </source>
</evidence>
<dbReference type="GO" id="GO:0030694">
    <property type="term" value="C:bacterial-type flagellum basal body, rod"/>
    <property type="evidence" value="ECO:0007669"/>
    <property type="project" value="InterPro"/>
</dbReference>
<comment type="subunit">
    <text evidence="6">The basal body constitutes a major portion of the flagellar organelle and consists of a number of rings mounted on a central rod.</text>
</comment>
<dbReference type="GO" id="GO:0071978">
    <property type="term" value="P:bacterial-type flagellum-dependent swarming motility"/>
    <property type="evidence" value="ECO:0007669"/>
    <property type="project" value="TreeGrafter"/>
</dbReference>
<sequence length="129" mass="14674">MIPVLHNILFPKNNLQHALDASWLRNEVIVNNIANVDTPGYKRKTVKFEEFLNSEMKTGKISKGQTKLQSSPIMVTRDYSTLSYRSDGNNVDIENEMAELATNSIRYNTLIQKMNGDFQNLRKVIRGGA</sequence>
<evidence type="ECO:0000256" key="2">
    <source>
        <dbReference type="ARBA" id="ARBA00009677"/>
    </source>
</evidence>
<dbReference type="Proteomes" id="UP000324781">
    <property type="component" value="Unassembled WGS sequence"/>
</dbReference>
<accession>A0A1M6FXK4</accession>
<keyword evidence="4 6" id="KW-0975">Bacterial flagellum</keyword>
<comment type="function">
    <text evidence="5 6">Structural component of flagellum, the bacterial motility apparatus. Part of the rod structure of flagellar basal body.</text>
</comment>
<dbReference type="PANTHER" id="PTHR30435">
    <property type="entry name" value="FLAGELLAR PROTEIN"/>
    <property type="match status" value="1"/>
</dbReference>
<dbReference type="AlphaFoldDB" id="A0A1M6FXK4"/>
<keyword evidence="8" id="KW-0282">Flagellum</keyword>
<dbReference type="InterPro" id="IPR001444">
    <property type="entry name" value="Flag_bb_rod_N"/>
</dbReference>
<evidence type="ECO:0000256" key="6">
    <source>
        <dbReference type="PIRNR" id="PIRNR002889"/>
    </source>
</evidence>